<evidence type="ECO:0000313" key="2">
    <source>
        <dbReference type="Proteomes" id="UP000297540"/>
    </source>
</evidence>
<dbReference type="RefSeq" id="WP_133226693.1">
    <property type="nucleotide sequence ID" value="NZ_SOZE01000002.1"/>
</dbReference>
<proteinExistence type="predicted"/>
<dbReference type="Proteomes" id="UP000297540">
    <property type="component" value="Unassembled WGS sequence"/>
</dbReference>
<gene>
    <name evidence="1" type="ORF">E2R66_02480</name>
</gene>
<reference evidence="1 2" key="1">
    <citation type="journal article" date="2017" name="Int. J. Syst. Evol. Microbiol.">
        <title>Mucilaginibacterpsychrotolerans sp. nov., isolated from peatlands.</title>
        <authorList>
            <person name="Deng Y."/>
            <person name="Shen L."/>
            <person name="Xu B."/>
            <person name="Liu Y."/>
            <person name="Gu Z."/>
            <person name="Liu H."/>
            <person name="Zhou Y."/>
        </authorList>
    </citation>
    <scope>NUCLEOTIDE SEQUENCE [LARGE SCALE GENOMIC DNA]</scope>
    <source>
        <strain evidence="1 2">NH7-4</strain>
    </source>
</reference>
<dbReference type="AlphaFoldDB" id="A0A4Y8SM55"/>
<organism evidence="1 2">
    <name type="scientific">Mucilaginibacter psychrotolerans</name>
    <dbReference type="NCBI Taxonomy" id="1524096"/>
    <lineage>
        <taxon>Bacteria</taxon>
        <taxon>Pseudomonadati</taxon>
        <taxon>Bacteroidota</taxon>
        <taxon>Sphingobacteriia</taxon>
        <taxon>Sphingobacteriales</taxon>
        <taxon>Sphingobacteriaceae</taxon>
        <taxon>Mucilaginibacter</taxon>
    </lineage>
</organism>
<comment type="caution">
    <text evidence="1">The sequence shown here is derived from an EMBL/GenBank/DDBJ whole genome shotgun (WGS) entry which is preliminary data.</text>
</comment>
<dbReference type="EMBL" id="SOZE01000002">
    <property type="protein sequence ID" value="TFF40139.1"/>
    <property type="molecule type" value="Genomic_DNA"/>
</dbReference>
<sequence>MIEVFKTDVDDWSRSRMLMGLIAARFSVCRINFDLEDCDRVLRVEGDTFCPRGIIELLQQNGCHCEILS</sequence>
<dbReference type="OrthoDB" id="1036397at2"/>
<keyword evidence="2" id="KW-1185">Reference proteome</keyword>
<evidence type="ECO:0000313" key="1">
    <source>
        <dbReference type="EMBL" id="TFF40139.1"/>
    </source>
</evidence>
<protein>
    <submittedName>
        <fullName evidence="1">Uncharacterized protein</fullName>
    </submittedName>
</protein>
<name>A0A4Y8SM55_9SPHI</name>
<accession>A0A4Y8SM55</accession>